<evidence type="ECO:0000313" key="2">
    <source>
        <dbReference type="Proteomes" id="UP001195483"/>
    </source>
</evidence>
<name>A0AAE0SAR5_9BIVA</name>
<sequence length="183" mass="21759">MAAILRFDERMCFRTDSCFPENQQIEWKLFQTKALSNTAVLDSREKEIVELFSRYRHFLQDTNETCEELVRQNRAFRFIISENFKSWLIKTFDDVARFGLNDEQFIMLSRLLDVCATFQASNADCERCFSLMNVIKAKSQNRLETNHLDMMMMINSYYGSVFELNIDSVYQLCSSQKDRRKKI</sequence>
<protein>
    <recommendedName>
        <fullName evidence="3">HAT C-terminal dimerisation domain-containing protein</fullName>
    </recommendedName>
</protein>
<gene>
    <name evidence="1" type="ORF">CHS0354_005531</name>
</gene>
<proteinExistence type="predicted"/>
<comment type="caution">
    <text evidence="1">The sequence shown here is derived from an EMBL/GenBank/DDBJ whole genome shotgun (WGS) entry which is preliminary data.</text>
</comment>
<reference evidence="1" key="2">
    <citation type="journal article" date="2021" name="Genome Biol. Evol.">
        <title>Developing a high-quality reference genome for a parasitic bivalve with doubly uniparental inheritance (Bivalvia: Unionida).</title>
        <authorList>
            <person name="Smith C.H."/>
        </authorList>
    </citation>
    <scope>NUCLEOTIDE SEQUENCE</scope>
    <source>
        <strain evidence="1">CHS0354</strain>
        <tissue evidence="1">Mantle</tissue>
    </source>
</reference>
<dbReference type="InterPro" id="IPR012337">
    <property type="entry name" value="RNaseH-like_sf"/>
</dbReference>
<dbReference type="SUPFAM" id="SSF53098">
    <property type="entry name" value="Ribonuclease H-like"/>
    <property type="match status" value="1"/>
</dbReference>
<dbReference type="AlphaFoldDB" id="A0AAE0SAR5"/>
<evidence type="ECO:0000313" key="1">
    <source>
        <dbReference type="EMBL" id="KAK3588441.1"/>
    </source>
</evidence>
<reference evidence="1" key="1">
    <citation type="journal article" date="2021" name="Genome Biol. Evol.">
        <title>A High-Quality Reference Genome for a Parasitic Bivalve with Doubly Uniparental Inheritance (Bivalvia: Unionida).</title>
        <authorList>
            <person name="Smith C.H."/>
        </authorList>
    </citation>
    <scope>NUCLEOTIDE SEQUENCE</scope>
    <source>
        <strain evidence="1">CHS0354</strain>
    </source>
</reference>
<dbReference type="Proteomes" id="UP001195483">
    <property type="component" value="Unassembled WGS sequence"/>
</dbReference>
<accession>A0AAE0SAR5</accession>
<reference evidence="1" key="3">
    <citation type="submission" date="2023-05" db="EMBL/GenBank/DDBJ databases">
        <authorList>
            <person name="Smith C.H."/>
        </authorList>
    </citation>
    <scope>NUCLEOTIDE SEQUENCE</scope>
    <source>
        <strain evidence="1">CHS0354</strain>
        <tissue evidence="1">Mantle</tissue>
    </source>
</reference>
<keyword evidence="2" id="KW-1185">Reference proteome</keyword>
<organism evidence="1 2">
    <name type="scientific">Potamilus streckersoni</name>
    <dbReference type="NCBI Taxonomy" id="2493646"/>
    <lineage>
        <taxon>Eukaryota</taxon>
        <taxon>Metazoa</taxon>
        <taxon>Spiralia</taxon>
        <taxon>Lophotrochozoa</taxon>
        <taxon>Mollusca</taxon>
        <taxon>Bivalvia</taxon>
        <taxon>Autobranchia</taxon>
        <taxon>Heteroconchia</taxon>
        <taxon>Palaeoheterodonta</taxon>
        <taxon>Unionida</taxon>
        <taxon>Unionoidea</taxon>
        <taxon>Unionidae</taxon>
        <taxon>Ambleminae</taxon>
        <taxon>Lampsilini</taxon>
        <taxon>Potamilus</taxon>
    </lineage>
</organism>
<dbReference type="EMBL" id="JAEAOA010000390">
    <property type="protein sequence ID" value="KAK3588441.1"/>
    <property type="molecule type" value="Genomic_DNA"/>
</dbReference>
<evidence type="ECO:0008006" key="3">
    <source>
        <dbReference type="Google" id="ProtNLM"/>
    </source>
</evidence>